<evidence type="ECO:0000256" key="3">
    <source>
        <dbReference type="ARBA" id="ARBA00022692"/>
    </source>
</evidence>
<dbReference type="PANTHER" id="PTHR43243">
    <property type="entry name" value="INNER MEMBRANE TRANSPORTER YGJI-RELATED"/>
    <property type="match status" value="1"/>
</dbReference>
<dbReference type="OrthoDB" id="9762947at2"/>
<keyword evidence="4 7" id="KW-1133">Transmembrane helix</keyword>
<organism evidence="8 9">
    <name type="scientific">Nocardia macrotermitis</name>
    <dbReference type="NCBI Taxonomy" id="2585198"/>
    <lineage>
        <taxon>Bacteria</taxon>
        <taxon>Bacillati</taxon>
        <taxon>Actinomycetota</taxon>
        <taxon>Actinomycetes</taxon>
        <taxon>Mycobacteriales</taxon>
        <taxon>Nocardiaceae</taxon>
        <taxon>Nocardia</taxon>
    </lineage>
</organism>
<feature type="transmembrane region" description="Helical" evidence="7">
    <location>
        <begin position="169"/>
        <end position="188"/>
    </location>
</feature>
<keyword evidence="9" id="KW-1185">Reference proteome</keyword>
<dbReference type="Proteomes" id="UP000438448">
    <property type="component" value="Unassembled WGS sequence"/>
</dbReference>
<feature type="transmembrane region" description="Helical" evidence="7">
    <location>
        <begin position="390"/>
        <end position="410"/>
    </location>
</feature>
<gene>
    <name evidence="8" type="primary">yhdG_1</name>
    <name evidence="8" type="ORF">NRB20_03590</name>
</gene>
<evidence type="ECO:0000313" key="9">
    <source>
        <dbReference type="Proteomes" id="UP000438448"/>
    </source>
</evidence>
<keyword evidence="5 7" id="KW-0472">Membrane</keyword>
<dbReference type="InterPro" id="IPR002293">
    <property type="entry name" value="AA/rel_permease1"/>
</dbReference>
<evidence type="ECO:0000256" key="5">
    <source>
        <dbReference type="ARBA" id="ARBA00023136"/>
    </source>
</evidence>
<dbReference type="GO" id="GO:0015171">
    <property type="term" value="F:amino acid transmembrane transporter activity"/>
    <property type="evidence" value="ECO:0007669"/>
    <property type="project" value="TreeGrafter"/>
</dbReference>
<dbReference type="Pfam" id="PF13520">
    <property type="entry name" value="AA_permease_2"/>
    <property type="match status" value="1"/>
</dbReference>
<sequence length="498" mass="50661">MAAPTRTGPSSTPRTNPFRVRSTEASIASAESTGGTLKRSLGRTDLIAMGVGTIIGAGIFVTTGVAAATKAGPSIILSFVLAGAICVLVALCYSELASMTPVSGSAYTYTYSTMGEVPAFLVGWNLLLEYAVAAAAVAIGWSGLFRAMLESLFGATLPKAISGGPSDGGVINLPAVIIVGVIVAVLVFEVKLAAVVVKTLVALTIGVLALVVAIGAPHLHPGNWAPFMPFGVNGIAAGAALAFFAYLGFDVVATSAEETRNPRRDLPWGIIGSVIVATVLYVAVSAVLTGVAPYSSLNNAAPVATALAAIGAGWIGKVILVASVIALTKGLLMVFYGQTRLVFAMARDGLVPKALCRTGSRGAPVRLSLVLGVVIAVVAGLLPIGTVAELVNIGALFAFVIVALGVMILRRTDPGRARPFRTPLMPLVPILAIAGCAWLATTFAPLTWLRFVIWSAAGVVLYLTYGRRHSTVGTPAAPAESTTGEPTTGEAAVAGGAA</sequence>
<feature type="transmembrane region" description="Helical" evidence="7">
    <location>
        <begin position="227"/>
        <end position="249"/>
    </location>
</feature>
<evidence type="ECO:0000256" key="2">
    <source>
        <dbReference type="ARBA" id="ARBA00022448"/>
    </source>
</evidence>
<keyword evidence="3 7" id="KW-0812">Transmembrane</keyword>
<reference evidence="8 9" key="1">
    <citation type="submission" date="2019-10" db="EMBL/GenBank/DDBJ databases">
        <title>Nocardia macrotermitis sp. nov. and Nocardia aurantia sp. nov., isolated from the gut of fungus growing-termite Macrotermes natalensis.</title>
        <authorList>
            <person name="Benndorf R."/>
            <person name="Schwitalla J."/>
            <person name="Martin K."/>
            <person name="De Beer W."/>
            <person name="Kaster A.-K."/>
            <person name="Vollmers J."/>
            <person name="Poulsen M."/>
            <person name="Beemelmanns C."/>
        </authorList>
    </citation>
    <scope>NUCLEOTIDE SEQUENCE [LARGE SCALE GENOMIC DNA]</scope>
    <source>
        <strain evidence="8 9">RB20</strain>
    </source>
</reference>
<feature type="transmembrane region" description="Helical" evidence="7">
    <location>
        <begin position="74"/>
        <end position="93"/>
    </location>
</feature>
<dbReference type="PANTHER" id="PTHR43243:SF4">
    <property type="entry name" value="CATIONIC AMINO ACID TRANSPORTER 4"/>
    <property type="match status" value="1"/>
</dbReference>
<feature type="transmembrane region" description="Helical" evidence="7">
    <location>
        <begin position="422"/>
        <end position="441"/>
    </location>
</feature>
<protein>
    <submittedName>
        <fullName evidence="8">Putative amino acid permease YhdG</fullName>
    </submittedName>
</protein>
<keyword evidence="2" id="KW-0813">Transport</keyword>
<evidence type="ECO:0000313" key="8">
    <source>
        <dbReference type="EMBL" id="MQY17296.1"/>
    </source>
</evidence>
<evidence type="ECO:0000256" key="7">
    <source>
        <dbReference type="SAM" id="Phobius"/>
    </source>
</evidence>
<evidence type="ECO:0000256" key="6">
    <source>
        <dbReference type="SAM" id="MobiDB-lite"/>
    </source>
</evidence>
<dbReference type="Gene3D" id="1.20.1740.10">
    <property type="entry name" value="Amino acid/polyamine transporter I"/>
    <property type="match status" value="1"/>
</dbReference>
<feature type="transmembrane region" description="Helical" evidence="7">
    <location>
        <begin position="314"/>
        <end position="337"/>
    </location>
</feature>
<feature type="transmembrane region" description="Helical" evidence="7">
    <location>
        <begin position="127"/>
        <end position="149"/>
    </location>
</feature>
<dbReference type="RefSeq" id="WP_153407383.1">
    <property type="nucleotide sequence ID" value="NZ_WEGK01000001.1"/>
</dbReference>
<dbReference type="PIRSF" id="PIRSF006060">
    <property type="entry name" value="AA_transporter"/>
    <property type="match status" value="1"/>
</dbReference>
<feature type="region of interest" description="Disordered" evidence="6">
    <location>
        <begin position="474"/>
        <end position="498"/>
    </location>
</feature>
<comment type="caution">
    <text evidence="8">The sequence shown here is derived from an EMBL/GenBank/DDBJ whole genome shotgun (WGS) entry which is preliminary data.</text>
</comment>
<feature type="transmembrane region" description="Helical" evidence="7">
    <location>
        <begin position="367"/>
        <end position="384"/>
    </location>
</feature>
<comment type="subcellular location">
    <subcellularLocation>
        <location evidence="1">Membrane</location>
        <topology evidence="1">Multi-pass membrane protein</topology>
    </subcellularLocation>
</comment>
<dbReference type="GO" id="GO:0016020">
    <property type="term" value="C:membrane"/>
    <property type="evidence" value="ECO:0007669"/>
    <property type="project" value="UniProtKB-SubCell"/>
</dbReference>
<accession>A0A7K0CUY1</accession>
<feature type="transmembrane region" description="Helical" evidence="7">
    <location>
        <begin position="195"/>
        <end position="215"/>
    </location>
</feature>
<proteinExistence type="predicted"/>
<dbReference type="EMBL" id="WEGK01000001">
    <property type="protein sequence ID" value="MQY17296.1"/>
    <property type="molecule type" value="Genomic_DNA"/>
</dbReference>
<name>A0A7K0CUY1_9NOCA</name>
<feature type="transmembrane region" description="Helical" evidence="7">
    <location>
        <begin position="46"/>
        <end position="68"/>
    </location>
</feature>
<evidence type="ECO:0000256" key="1">
    <source>
        <dbReference type="ARBA" id="ARBA00004141"/>
    </source>
</evidence>
<evidence type="ECO:0000256" key="4">
    <source>
        <dbReference type="ARBA" id="ARBA00022989"/>
    </source>
</evidence>
<feature type="transmembrane region" description="Helical" evidence="7">
    <location>
        <begin position="447"/>
        <end position="465"/>
    </location>
</feature>
<dbReference type="AlphaFoldDB" id="A0A7K0CUY1"/>
<feature type="transmembrane region" description="Helical" evidence="7">
    <location>
        <begin position="270"/>
        <end position="294"/>
    </location>
</feature>